<protein>
    <submittedName>
        <fullName evidence="3">Alpha/beta hydrolase</fullName>
    </submittedName>
</protein>
<dbReference type="InterPro" id="IPR050300">
    <property type="entry name" value="GDXG_lipolytic_enzyme"/>
</dbReference>
<sequence>MTAHPNLLPELAAVAGAADIDITDVAAARRRTEESSKAAIDALSYEGVDVTEISAPGLGGNPDVPIRFLRPVAAVGTLPVLLAIHGGGFVLGRAQEFEYFCVEVVRELGIAVANVEYRLAPETPFPGPLDDCYAALLHVSSRADELGVDPALLAVAGSSAGGGLAAGVVLRARDEGGPAIAYQLLLSPALDDRSPSSTEAGAPDADADADAAKESTGALVWRYYLGPGYSGPADADVSAYAAPARAADLSGLPPTSIATMEIDPVRTQGIEFALRLLDAGVSVELHSHPGTFHGSVEFAPTAPSSVRILRGLLDGLGRALSRSPHPH</sequence>
<feature type="domain" description="Alpha/beta hydrolase fold-3" evidence="2">
    <location>
        <begin position="82"/>
        <end position="295"/>
    </location>
</feature>
<evidence type="ECO:0000259" key="2">
    <source>
        <dbReference type="Pfam" id="PF07859"/>
    </source>
</evidence>
<accession>A0A3S0XQW7</accession>
<dbReference type="SUPFAM" id="SSF53474">
    <property type="entry name" value="alpha/beta-Hydrolases"/>
    <property type="match status" value="1"/>
</dbReference>
<dbReference type="InterPro" id="IPR013094">
    <property type="entry name" value="AB_hydrolase_3"/>
</dbReference>
<dbReference type="Proteomes" id="UP000274909">
    <property type="component" value="Unassembled WGS sequence"/>
</dbReference>
<dbReference type="InterPro" id="IPR029058">
    <property type="entry name" value="AB_hydrolase_fold"/>
</dbReference>
<proteinExistence type="predicted"/>
<reference evidence="3 4" key="1">
    <citation type="submission" date="2018-12" db="EMBL/GenBank/DDBJ databases">
        <authorList>
            <person name="Li F."/>
        </authorList>
    </citation>
    <scope>NUCLEOTIDE SEQUENCE [LARGE SCALE GENOMIC DNA]</scope>
    <source>
        <strain evidence="3 4">EGI 6500705</strain>
    </source>
</reference>
<gene>
    <name evidence="3" type="ORF">ELQ94_03245</name>
</gene>
<dbReference type="OrthoDB" id="9803828at2"/>
<name>A0A3S0XQW7_9MICO</name>
<dbReference type="AlphaFoldDB" id="A0A3S0XQW7"/>
<dbReference type="RefSeq" id="WP_127047073.1">
    <property type="nucleotide sequence ID" value="NZ_RZGZ01000001.1"/>
</dbReference>
<evidence type="ECO:0000313" key="4">
    <source>
        <dbReference type="Proteomes" id="UP000274909"/>
    </source>
</evidence>
<dbReference type="GO" id="GO:0016787">
    <property type="term" value="F:hydrolase activity"/>
    <property type="evidence" value="ECO:0007669"/>
    <property type="project" value="UniProtKB-KW"/>
</dbReference>
<dbReference type="Gene3D" id="3.40.50.1820">
    <property type="entry name" value="alpha/beta hydrolase"/>
    <property type="match status" value="1"/>
</dbReference>
<keyword evidence="4" id="KW-1185">Reference proteome</keyword>
<dbReference type="EMBL" id="RZGZ01000001">
    <property type="protein sequence ID" value="RUR03559.1"/>
    <property type="molecule type" value="Genomic_DNA"/>
</dbReference>
<dbReference type="PANTHER" id="PTHR48081">
    <property type="entry name" value="AB HYDROLASE SUPERFAMILY PROTEIN C4A8.06C"/>
    <property type="match status" value="1"/>
</dbReference>
<keyword evidence="1 3" id="KW-0378">Hydrolase</keyword>
<organism evidence="3 4">
    <name type="scientific">Labedella endophytica</name>
    <dbReference type="NCBI Taxonomy" id="1523160"/>
    <lineage>
        <taxon>Bacteria</taxon>
        <taxon>Bacillati</taxon>
        <taxon>Actinomycetota</taxon>
        <taxon>Actinomycetes</taxon>
        <taxon>Micrococcales</taxon>
        <taxon>Microbacteriaceae</taxon>
        <taxon>Labedella</taxon>
    </lineage>
</organism>
<evidence type="ECO:0000256" key="1">
    <source>
        <dbReference type="ARBA" id="ARBA00022801"/>
    </source>
</evidence>
<evidence type="ECO:0000313" key="3">
    <source>
        <dbReference type="EMBL" id="RUR03559.1"/>
    </source>
</evidence>
<comment type="caution">
    <text evidence="3">The sequence shown here is derived from an EMBL/GenBank/DDBJ whole genome shotgun (WGS) entry which is preliminary data.</text>
</comment>
<dbReference type="Pfam" id="PF07859">
    <property type="entry name" value="Abhydrolase_3"/>
    <property type="match status" value="1"/>
</dbReference>
<dbReference type="PANTHER" id="PTHR48081:SF8">
    <property type="entry name" value="ALPHA_BETA HYDROLASE FOLD-3 DOMAIN-CONTAINING PROTEIN-RELATED"/>
    <property type="match status" value="1"/>
</dbReference>